<evidence type="ECO:0000256" key="13">
    <source>
        <dbReference type="ARBA" id="ARBA00022932"/>
    </source>
</evidence>
<dbReference type="InterPro" id="IPR037160">
    <property type="entry name" value="DNA_Pol_thumb_sf"/>
</dbReference>
<organism evidence="25 26">
    <name type="scientific">Labilithrix luteola</name>
    <dbReference type="NCBI Taxonomy" id="1391654"/>
    <lineage>
        <taxon>Bacteria</taxon>
        <taxon>Pseudomonadati</taxon>
        <taxon>Myxococcota</taxon>
        <taxon>Polyangia</taxon>
        <taxon>Polyangiales</taxon>
        <taxon>Labilitrichaceae</taxon>
        <taxon>Labilithrix</taxon>
    </lineage>
</organism>
<evidence type="ECO:0000259" key="24">
    <source>
        <dbReference type="SMART" id="SM00483"/>
    </source>
</evidence>
<dbReference type="Pfam" id="PF14520">
    <property type="entry name" value="HHH_5"/>
    <property type="match status" value="1"/>
</dbReference>
<dbReference type="PANTHER" id="PTHR36928:SF1">
    <property type="entry name" value="PHOSPHATASE YCDX-RELATED"/>
    <property type="match status" value="1"/>
</dbReference>
<feature type="domain" description="Helix-hairpin-helix DNA-binding motif class 1" evidence="22">
    <location>
        <begin position="94"/>
        <end position="113"/>
    </location>
</feature>
<evidence type="ECO:0000313" key="25">
    <source>
        <dbReference type="EMBL" id="AKU97663.1"/>
    </source>
</evidence>
<gene>
    <name evidence="25" type="ORF">AKJ09_04327</name>
</gene>
<keyword evidence="6" id="KW-0488">Methylation</keyword>
<dbReference type="InterPro" id="IPR043519">
    <property type="entry name" value="NT_sf"/>
</dbReference>
<comment type="catalytic activity">
    <reaction evidence="18">
        <text>2'-deoxyribonucleotide-(2'-deoxyribose 5'-phosphate)-2'-deoxyribonucleotide-DNA = a 3'-end 2'-deoxyribonucleotide-(2,3-dehydro-2,3-deoxyribose 5'-phosphate)-DNA + a 5'-end 5'-phospho-2'-deoxyribonucleoside-DNA + H(+)</text>
        <dbReference type="Rhea" id="RHEA:66592"/>
        <dbReference type="Rhea" id="RHEA-COMP:13180"/>
        <dbReference type="Rhea" id="RHEA-COMP:16897"/>
        <dbReference type="Rhea" id="RHEA-COMP:17067"/>
        <dbReference type="ChEBI" id="CHEBI:15378"/>
        <dbReference type="ChEBI" id="CHEBI:136412"/>
        <dbReference type="ChEBI" id="CHEBI:157695"/>
        <dbReference type="ChEBI" id="CHEBI:167181"/>
        <dbReference type="EC" id="4.2.99.18"/>
    </reaction>
</comment>
<evidence type="ECO:0000256" key="15">
    <source>
        <dbReference type="ARBA" id="ARBA00023204"/>
    </source>
</evidence>
<dbReference type="PIRSF" id="PIRSF005047">
    <property type="entry name" value="UCP005047_YshC"/>
    <property type="match status" value="1"/>
</dbReference>
<dbReference type="InterPro" id="IPR002008">
    <property type="entry name" value="DNA_pol_X_beta-like"/>
</dbReference>
<evidence type="ECO:0000256" key="3">
    <source>
        <dbReference type="ARBA" id="ARBA00012417"/>
    </source>
</evidence>
<feature type="domain" description="Helix-hairpin-helix DNA-binding motif class 1" evidence="22">
    <location>
        <begin position="129"/>
        <end position="148"/>
    </location>
</feature>
<dbReference type="InterPro" id="IPR003583">
    <property type="entry name" value="Hlx-hairpin-Hlx_DNA-bd_motif"/>
</dbReference>
<dbReference type="Gene3D" id="3.20.20.140">
    <property type="entry name" value="Metal-dependent hydrolases"/>
    <property type="match status" value="1"/>
</dbReference>
<evidence type="ECO:0000313" key="26">
    <source>
        <dbReference type="Proteomes" id="UP000064967"/>
    </source>
</evidence>
<feature type="domain" description="Polymerase/histidinol phosphatase N-terminal" evidence="23">
    <location>
        <begin position="342"/>
        <end position="421"/>
    </location>
</feature>
<dbReference type="GO" id="GO:0042578">
    <property type="term" value="F:phosphoric ester hydrolase activity"/>
    <property type="evidence" value="ECO:0007669"/>
    <property type="project" value="TreeGrafter"/>
</dbReference>
<feature type="domain" description="DNA-directed DNA polymerase X" evidence="24">
    <location>
        <begin position="3"/>
        <end position="320"/>
    </location>
</feature>
<dbReference type="CDD" id="cd00141">
    <property type="entry name" value="NT_POLXc"/>
    <property type="match status" value="1"/>
</dbReference>
<keyword evidence="14" id="KW-0915">Sodium</keyword>
<evidence type="ECO:0000256" key="20">
    <source>
        <dbReference type="ARBA" id="ARBA00045548"/>
    </source>
</evidence>
<evidence type="ECO:0000256" key="12">
    <source>
        <dbReference type="ARBA" id="ARBA00022843"/>
    </source>
</evidence>
<dbReference type="AlphaFoldDB" id="A0A0K1PVV9"/>
<evidence type="ECO:0000256" key="16">
    <source>
        <dbReference type="ARBA" id="ARBA00035717"/>
    </source>
</evidence>
<keyword evidence="12" id="KW-0832">Ubl conjugation</keyword>
<dbReference type="GO" id="GO:0008270">
    <property type="term" value="F:zinc ion binding"/>
    <property type="evidence" value="ECO:0007669"/>
    <property type="project" value="TreeGrafter"/>
</dbReference>
<dbReference type="SMART" id="SM00481">
    <property type="entry name" value="POLIIIAc"/>
    <property type="match status" value="1"/>
</dbReference>
<comment type="subcellular location">
    <subcellularLocation>
        <location evidence="2">Cytoplasm</location>
    </subcellularLocation>
</comment>
<dbReference type="PRINTS" id="PR00870">
    <property type="entry name" value="DNAPOLXBETA"/>
</dbReference>
<sequence>MADAKQDVLEMLRELAELTMIEEGDPQSFRVRAYESAAHAIESQSADLAKMSAKELQKVEGIGKSTAEKIRELLDSGKVEKLEMLRQKHPASIVALLKIQGLGPKAVKKLRAELGVESLDDLRKVLADHKLRELKGFGAKSEEKLTQALARLDQQGSVGRTPISVALPLANRIIARILEVPGTIHASYCGSLRRFSETVGDVDVVVAAKDATAVMTAVISMPLVDRVLVRGDAKTSIVTRRGTQVDVRVVAEHQLGAAQLYFTGSKGHNIKLRQRALAKGWTLNEYALSELEGGKVIASETEEQIYAALGLPWIPPALREDGGEIEAAERGALPGRIGKVIGDFHVHTTVSGDGRSSLEDVVATAKARGYRVLALTDHAEGTVSGVGRDAMLAQRERIRAMQAELGDSLTLLHGVELNIGPNGELDYDLEFRKSFDFCLASVHDHFELDRAGQTKRIVTAMQDPTVRMIGHLSARMIGGRPPIELDLDAIFSAAEKTGTALEINGALPRLDMSVEALRQCRARKVTLVLTSDAHHHDELDRVDNAVRNAERAWIDPDRIANAGTPERLLAWTREKRASV</sequence>
<name>A0A0K1PVV9_9BACT</name>
<evidence type="ECO:0000256" key="4">
    <source>
        <dbReference type="ARBA" id="ARBA00012720"/>
    </source>
</evidence>
<dbReference type="KEGG" id="llu:AKJ09_04327"/>
<dbReference type="SUPFAM" id="SSF81301">
    <property type="entry name" value="Nucleotidyltransferase"/>
    <property type="match status" value="1"/>
</dbReference>
<accession>A0A0K1PVV9</accession>
<dbReference type="InterPro" id="IPR002054">
    <property type="entry name" value="DNA-dir_DNA_pol_X"/>
</dbReference>
<dbReference type="Proteomes" id="UP000064967">
    <property type="component" value="Chromosome"/>
</dbReference>
<dbReference type="SMART" id="SM00483">
    <property type="entry name" value="POLXc"/>
    <property type="match status" value="1"/>
</dbReference>
<evidence type="ECO:0000256" key="17">
    <source>
        <dbReference type="ARBA" id="ARBA00035726"/>
    </source>
</evidence>
<dbReference type="GO" id="GO:0003677">
    <property type="term" value="F:DNA binding"/>
    <property type="evidence" value="ECO:0007669"/>
    <property type="project" value="InterPro"/>
</dbReference>
<dbReference type="InterPro" id="IPR050243">
    <property type="entry name" value="PHP_phosphatase"/>
</dbReference>
<evidence type="ECO:0000256" key="9">
    <source>
        <dbReference type="ARBA" id="ARBA00022695"/>
    </source>
</evidence>
<dbReference type="SUPFAM" id="SSF47802">
    <property type="entry name" value="DNA polymerase beta, N-terminal domain-like"/>
    <property type="match status" value="1"/>
</dbReference>
<dbReference type="GO" id="GO:0003887">
    <property type="term" value="F:DNA-directed DNA polymerase activity"/>
    <property type="evidence" value="ECO:0007669"/>
    <property type="project" value="UniProtKB-KW"/>
</dbReference>
<dbReference type="PANTHER" id="PTHR36928">
    <property type="entry name" value="PHOSPHATASE YCDX-RELATED"/>
    <property type="match status" value="1"/>
</dbReference>
<evidence type="ECO:0000256" key="2">
    <source>
        <dbReference type="ARBA" id="ARBA00004496"/>
    </source>
</evidence>
<dbReference type="InterPro" id="IPR004013">
    <property type="entry name" value="PHP_dom"/>
</dbReference>
<dbReference type="RefSeq" id="WP_169927680.1">
    <property type="nucleotide sequence ID" value="NZ_CP012333.1"/>
</dbReference>
<comment type="cofactor">
    <cofactor evidence="1">
        <name>Mg(2+)</name>
        <dbReference type="ChEBI" id="CHEBI:18420"/>
    </cofactor>
</comment>
<evidence type="ECO:0000256" key="5">
    <source>
        <dbReference type="ARBA" id="ARBA00020020"/>
    </source>
</evidence>
<reference evidence="25 26" key="1">
    <citation type="submission" date="2015-08" db="EMBL/GenBank/DDBJ databases">
        <authorList>
            <person name="Babu N.S."/>
            <person name="Beckwith C.J."/>
            <person name="Beseler K.G."/>
            <person name="Brison A."/>
            <person name="Carone J.V."/>
            <person name="Caskin T.P."/>
            <person name="Diamond M."/>
            <person name="Durham M.E."/>
            <person name="Foxe J.M."/>
            <person name="Go M."/>
            <person name="Henderson B.A."/>
            <person name="Jones I.B."/>
            <person name="McGettigan J.A."/>
            <person name="Micheletti S.J."/>
            <person name="Nasrallah M.E."/>
            <person name="Ortiz D."/>
            <person name="Piller C.R."/>
            <person name="Privatt S.R."/>
            <person name="Schneider S.L."/>
            <person name="Sharp S."/>
            <person name="Smith T.C."/>
            <person name="Stanton J.D."/>
            <person name="Ullery H.E."/>
            <person name="Wilson R.J."/>
            <person name="Serrano M.G."/>
            <person name="Buck G."/>
            <person name="Lee V."/>
            <person name="Wang Y."/>
            <person name="Carvalho R."/>
            <person name="Voegtly L."/>
            <person name="Shi R."/>
            <person name="Duckworth R."/>
            <person name="Johnson A."/>
            <person name="Loviza R."/>
            <person name="Walstead R."/>
            <person name="Shah Z."/>
            <person name="Kiflezghi M."/>
            <person name="Wade K."/>
            <person name="Ball S.L."/>
            <person name="Bradley K.W."/>
            <person name="Asai D.J."/>
            <person name="Bowman C.A."/>
            <person name="Russell D.A."/>
            <person name="Pope W.H."/>
            <person name="Jacobs-Sera D."/>
            <person name="Hendrix R.W."/>
            <person name="Hatfull G.F."/>
        </authorList>
    </citation>
    <scope>NUCLEOTIDE SEQUENCE [LARGE SCALE GENOMIC DNA]</scope>
    <source>
        <strain evidence="25 26">DSM 27648</strain>
    </source>
</reference>
<dbReference type="GO" id="GO:0006281">
    <property type="term" value="P:DNA repair"/>
    <property type="evidence" value="ECO:0007669"/>
    <property type="project" value="UniProtKB-KW"/>
</dbReference>
<evidence type="ECO:0000256" key="21">
    <source>
        <dbReference type="ARBA" id="ARBA00049244"/>
    </source>
</evidence>
<dbReference type="NCBIfam" id="NF006375">
    <property type="entry name" value="PRK08609.1"/>
    <property type="match status" value="1"/>
</dbReference>
<dbReference type="GO" id="GO:0005829">
    <property type="term" value="C:cytosol"/>
    <property type="evidence" value="ECO:0007669"/>
    <property type="project" value="TreeGrafter"/>
</dbReference>
<dbReference type="InterPro" id="IPR003141">
    <property type="entry name" value="Pol/His_phosphatase_N"/>
</dbReference>
<dbReference type="InterPro" id="IPR027421">
    <property type="entry name" value="DNA_pol_lamdba_lyase_dom_sf"/>
</dbReference>
<dbReference type="Pfam" id="PF14716">
    <property type="entry name" value="HHH_8"/>
    <property type="match status" value="1"/>
</dbReference>
<dbReference type="SMART" id="SM00278">
    <property type="entry name" value="HhH1"/>
    <property type="match status" value="3"/>
</dbReference>
<dbReference type="Gene3D" id="3.30.210.10">
    <property type="entry name" value="DNA polymerase, thumb domain"/>
    <property type="match status" value="1"/>
</dbReference>
<evidence type="ECO:0000256" key="19">
    <source>
        <dbReference type="ARBA" id="ARBA00044678"/>
    </source>
</evidence>
<dbReference type="Gene3D" id="3.30.460.10">
    <property type="entry name" value="Beta Polymerase, domain 2"/>
    <property type="match status" value="1"/>
</dbReference>
<proteinExistence type="predicted"/>
<keyword evidence="7" id="KW-0237">DNA synthesis</keyword>
<keyword evidence="8" id="KW-0808">Transferase</keyword>
<evidence type="ECO:0000259" key="23">
    <source>
        <dbReference type="SMART" id="SM00481"/>
    </source>
</evidence>
<evidence type="ECO:0000256" key="10">
    <source>
        <dbReference type="ARBA" id="ARBA00022705"/>
    </source>
</evidence>
<comment type="function">
    <text evidence="20">Repair polymerase that plays a key role in base-excision repair. During this process, the damaged base is excised by specific DNA glycosylases, the DNA backbone is nicked at the abasic site by an apurinic/apyrimidic (AP) endonuclease, and POLB removes 5'-deoxyribose-phosphate from the preincised AP site acting as a 5'-deoxyribose-phosphate lyase (5'-dRP lyase); through its DNA polymerase activity, it adds one nucleotide to the 3' end of the arising single-nucleotide gap. Conducts 'gap-filling' DNA synthesis in a stepwise distributive fashion rather than in a processive fashion as for other DNA polymerases. It is also able to cleave sugar-phosphate bonds 3' to an intact AP site, acting as an AP lyase.</text>
</comment>
<keyword evidence="9" id="KW-0548">Nucleotidyltransferase</keyword>
<dbReference type="InterPro" id="IPR029398">
    <property type="entry name" value="PolB_thumb"/>
</dbReference>
<evidence type="ECO:0000256" key="14">
    <source>
        <dbReference type="ARBA" id="ARBA00023053"/>
    </source>
</evidence>
<dbReference type="SUPFAM" id="SSF89550">
    <property type="entry name" value="PHP domain-like"/>
    <property type="match status" value="1"/>
</dbReference>
<keyword evidence="26" id="KW-1185">Reference proteome</keyword>
<keyword evidence="10" id="KW-0235">DNA replication</keyword>
<dbReference type="Pfam" id="PF14791">
    <property type="entry name" value="DNA_pol_B_thumb"/>
    <property type="match status" value="1"/>
</dbReference>
<evidence type="ECO:0000256" key="6">
    <source>
        <dbReference type="ARBA" id="ARBA00022481"/>
    </source>
</evidence>
<evidence type="ECO:0000259" key="22">
    <source>
        <dbReference type="SMART" id="SM00278"/>
    </source>
</evidence>
<dbReference type="Gene3D" id="1.10.150.20">
    <property type="entry name" value="5' to 3' exonuclease, C-terminal subdomain"/>
    <property type="match status" value="1"/>
</dbReference>
<dbReference type="EC" id="2.7.7.7" evidence="3"/>
<dbReference type="GO" id="GO:0140078">
    <property type="term" value="F:class I DNA-(apurinic or apyrimidinic site) endonuclease activity"/>
    <property type="evidence" value="ECO:0007669"/>
    <property type="project" value="UniProtKB-EC"/>
</dbReference>
<comment type="catalytic activity">
    <reaction evidence="21">
        <text>DNA(n) + a 2'-deoxyribonucleoside 5'-triphosphate = DNA(n+1) + diphosphate</text>
        <dbReference type="Rhea" id="RHEA:22508"/>
        <dbReference type="Rhea" id="RHEA-COMP:17339"/>
        <dbReference type="Rhea" id="RHEA-COMP:17340"/>
        <dbReference type="ChEBI" id="CHEBI:33019"/>
        <dbReference type="ChEBI" id="CHEBI:61560"/>
        <dbReference type="ChEBI" id="CHEBI:173112"/>
        <dbReference type="EC" id="2.7.7.7"/>
    </reaction>
</comment>
<evidence type="ECO:0000256" key="1">
    <source>
        <dbReference type="ARBA" id="ARBA00001946"/>
    </source>
</evidence>
<dbReference type="InterPro" id="IPR016195">
    <property type="entry name" value="Pol/histidinol_Pase-like"/>
</dbReference>
<keyword evidence="13" id="KW-0239">DNA-directed DNA polymerase</keyword>
<evidence type="ECO:0000256" key="8">
    <source>
        <dbReference type="ARBA" id="ARBA00022679"/>
    </source>
</evidence>
<dbReference type="Pfam" id="PF02811">
    <property type="entry name" value="PHP"/>
    <property type="match status" value="1"/>
</dbReference>
<protein>
    <recommendedName>
        <fullName evidence="5">DNA polymerase beta</fullName>
        <ecNumber evidence="3">2.7.7.7</ecNumber>
        <ecNumber evidence="4">4.2.99.18</ecNumber>
    </recommendedName>
    <alternativeName>
        <fullName evidence="16">5'-deoxyribose-phosphate lyase</fullName>
    </alternativeName>
    <alternativeName>
        <fullName evidence="17">AP lyase</fullName>
    </alternativeName>
</protein>
<dbReference type="EC" id="4.2.99.18" evidence="4"/>
<dbReference type="STRING" id="1391654.AKJ09_04327"/>
<dbReference type="Gene3D" id="1.10.150.110">
    <property type="entry name" value="DNA polymerase beta, N-terminal domain-like"/>
    <property type="match status" value="1"/>
</dbReference>
<feature type="domain" description="Helix-hairpin-helix DNA-binding motif class 1" evidence="22">
    <location>
        <begin position="54"/>
        <end position="73"/>
    </location>
</feature>
<keyword evidence="15" id="KW-0234">DNA repair</keyword>
<evidence type="ECO:0000256" key="18">
    <source>
        <dbReference type="ARBA" id="ARBA00044632"/>
    </source>
</evidence>
<evidence type="ECO:0000256" key="11">
    <source>
        <dbReference type="ARBA" id="ARBA00022763"/>
    </source>
</evidence>
<evidence type="ECO:0000256" key="7">
    <source>
        <dbReference type="ARBA" id="ARBA00022634"/>
    </source>
</evidence>
<keyword evidence="11" id="KW-0227">DNA damage</keyword>
<comment type="catalytic activity">
    <reaction evidence="19">
        <text>a 5'-end 2'-deoxyribose-2'-deoxyribonucleotide-DNA = (2E,4S)-4-hydroxypenten-2-al-5-phosphate + a 5'-end 5'-phospho-2'-deoxyribonucleoside-DNA + H(+)</text>
        <dbReference type="Rhea" id="RHEA:76255"/>
        <dbReference type="Rhea" id="RHEA-COMP:13180"/>
        <dbReference type="Rhea" id="RHEA-COMP:18657"/>
        <dbReference type="ChEBI" id="CHEBI:15378"/>
        <dbReference type="ChEBI" id="CHEBI:136412"/>
        <dbReference type="ChEBI" id="CHEBI:195194"/>
        <dbReference type="ChEBI" id="CHEBI:195195"/>
    </reaction>
</comment>
<dbReference type="InterPro" id="IPR010996">
    <property type="entry name" value="HHH_MUS81"/>
</dbReference>
<dbReference type="EMBL" id="CP012333">
    <property type="protein sequence ID" value="AKU97663.1"/>
    <property type="molecule type" value="Genomic_DNA"/>
</dbReference>
<dbReference type="InterPro" id="IPR022311">
    <property type="entry name" value="PolX-like"/>
</dbReference>